<evidence type="ECO:0000256" key="5">
    <source>
        <dbReference type="SAM" id="MobiDB-lite"/>
    </source>
</evidence>
<evidence type="ECO:0000313" key="7">
    <source>
        <dbReference type="EMBL" id="SDQ06476.1"/>
    </source>
</evidence>
<protein>
    <submittedName>
        <fullName evidence="7">Cobalt transport protein</fullName>
    </submittedName>
</protein>
<evidence type="ECO:0000256" key="3">
    <source>
        <dbReference type="ARBA" id="ARBA00022989"/>
    </source>
</evidence>
<keyword evidence="4 6" id="KW-0472">Membrane</keyword>
<dbReference type="RefSeq" id="WP_010156059.1">
    <property type="nucleotide sequence ID" value="NZ_FNKB01000001.1"/>
</dbReference>
<dbReference type="PANTHER" id="PTHR33514:SF13">
    <property type="entry name" value="PROTEIN ABCI12, CHLOROPLASTIC"/>
    <property type="match status" value="1"/>
</dbReference>
<gene>
    <name evidence="7" type="ORF">SAMN04488565_0189</name>
</gene>
<sequence>MPVRQLSSAAGAGPRSAPRPRPAAAALHPATELVLLVCALVLTYGIPSPLVPVALLIAAAGVAARSPRVRFGRWIATLAALAVPMLVMVGIVQGLFYPGDDVEVLWRWGAAAVTVEGLSVALQLWLRVAAMVAVCALFAFGSDSARTFDGMIRLGMPLGIAYVCATALSLIPLLREQVSRALAARAARGWDTARLGTRVRLMPGIIAGLLTASLVQLDQRHDTLEQRGFGRARRPAELQDHRDGAAQRALRWAAPLATALLVASALTGALHLPTASELLKVLRG</sequence>
<feature type="region of interest" description="Disordered" evidence="5">
    <location>
        <begin position="1"/>
        <end position="22"/>
    </location>
</feature>
<name>A0A1H0XUZ2_9MICO</name>
<feature type="compositionally biased region" description="Low complexity" evidence="5">
    <location>
        <begin position="7"/>
        <end position="22"/>
    </location>
</feature>
<proteinExistence type="predicted"/>
<evidence type="ECO:0000256" key="4">
    <source>
        <dbReference type="ARBA" id="ARBA00023136"/>
    </source>
</evidence>
<evidence type="ECO:0000313" key="8">
    <source>
        <dbReference type="Proteomes" id="UP000182690"/>
    </source>
</evidence>
<reference evidence="7 8" key="1">
    <citation type="submission" date="2016-10" db="EMBL/GenBank/DDBJ databases">
        <authorList>
            <person name="de Groot N.N."/>
        </authorList>
    </citation>
    <scope>NUCLEOTIDE SEQUENCE [LARGE SCALE GENOMIC DNA]</scope>
    <source>
        <strain evidence="7 8">DSM 22788</strain>
    </source>
</reference>
<feature type="transmembrane region" description="Helical" evidence="6">
    <location>
        <begin position="154"/>
        <end position="174"/>
    </location>
</feature>
<organism evidence="7 8">
    <name type="scientific">Leucobacter chromiiresistens</name>
    <dbReference type="NCBI Taxonomy" id="1079994"/>
    <lineage>
        <taxon>Bacteria</taxon>
        <taxon>Bacillati</taxon>
        <taxon>Actinomycetota</taxon>
        <taxon>Actinomycetes</taxon>
        <taxon>Micrococcales</taxon>
        <taxon>Microbacteriaceae</taxon>
        <taxon>Leucobacter</taxon>
    </lineage>
</organism>
<comment type="subcellular location">
    <subcellularLocation>
        <location evidence="1">Membrane</location>
        <topology evidence="1">Multi-pass membrane protein</topology>
    </subcellularLocation>
</comment>
<dbReference type="GO" id="GO:0005886">
    <property type="term" value="C:plasma membrane"/>
    <property type="evidence" value="ECO:0007669"/>
    <property type="project" value="TreeGrafter"/>
</dbReference>
<evidence type="ECO:0000256" key="2">
    <source>
        <dbReference type="ARBA" id="ARBA00022692"/>
    </source>
</evidence>
<accession>A0A1H0XUZ2</accession>
<dbReference type="AlphaFoldDB" id="A0A1H0XUZ2"/>
<feature type="transmembrane region" description="Helical" evidence="6">
    <location>
        <begin position="124"/>
        <end position="142"/>
    </location>
</feature>
<feature type="transmembrane region" description="Helical" evidence="6">
    <location>
        <begin position="33"/>
        <end position="62"/>
    </location>
</feature>
<evidence type="ECO:0000256" key="1">
    <source>
        <dbReference type="ARBA" id="ARBA00004141"/>
    </source>
</evidence>
<dbReference type="Proteomes" id="UP000182690">
    <property type="component" value="Unassembled WGS sequence"/>
</dbReference>
<dbReference type="Pfam" id="PF02361">
    <property type="entry name" value="CbiQ"/>
    <property type="match status" value="1"/>
</dbReference>
<keyword evidence="2 6" id="KW-0812">Transmembrane</keyword>
<dbReference type="InterPro" id="IPR003339">
    <property type="entry name" value="ABC/ECF_trnsptr_transmembrane"/>
</dbReference>
<keyword evidence="3 6" id="KW-1133">Transmembrane helix</keyword>
<feature type="transmembrane region" description="Helical" evidence="6">
    <location>
        <begin position="74"/>
        <end position="96"/>
    </location>
</feature>
<dbReference type="eggNOG" id="COG0619">
    <property type="taxonomic scope" value="Bacteria"/>
</dbReference>
<dbReference type="CDD" id="cd16914">
    <property type="entry name" value="EcfT"/>
    <property type="match status" value="1"/>
</dbReference>
<dbReference type="EMBL" id="FNKB01000001">
    <property type="protein sequence ID" value="SDQ06476.1"/>
    <property type="molecule type" value="Genomic_DNA"/>
</dbReference>
<evidence type="ECO:0000256" key="6">
    <source>
        <dbReference type="SAM" id="Phobius"/>
    </source>
</evidence>
<dbReference type="STRING" id="1079994.SAMN04488565_0189"/>
<dbReference type="PANTHER" id="PTHR33514">
    <property type="entry name" value="PROTEIN ABCI12, CHLOROPLASTIC"/>
    <property type="match status" value="1"/>
</dbReference>